<feature type="region of interest" description="Disordered" evidence="1">
    <location>
        <begin position="39"/>
        <end position="66"/>
    </location>
</feature>
<evidence type="ECO:0008006" key="5">
    <source>
        <dbReference type="Google" id="ProtNLM"/>
    </source>
</evidence>
<feature type="signal peptide" evidence="2">
    <location>
        <begin position="1"/>
        <end position="21"/>
    </location>
</feature>
<reference evidence="3 4" key="1">
    <citation type="submission" date="2017-06" db="EMBL/GenBank/DDBJ databases">
        <title>Streptomyces albireticuli Genome sequencing and assembly.</title>
        <authorList>
            <person name="Wang Y."/>
            <person name="Du B."/>
            <person name="Ding Y."/>
            <person name="Liu H."/>
            <person name="Hou Q."/>
            <person name="Liu K."/>
            <person name="Yao L."/>
            <person name="Wang C."/>
        </authorList>
    </citation>
    <scope>NUCLEOTIDE SEQUENCE [LARGE SCALE GENOMIC DNA]</scope>
    <source>
        <strain evidence="3 4">MDJK11</strain>
    </source>
</reference>
<dbReference type="RefSeq" id="WP_087927727.1">
    <property type="nucleotide sequence ID" value="NZ_CP021744.1"/>
</dbReference>
<evidence type="ECO:0000313" key="4">
    <source>
        <dbReference type="Proteomes" id="UP000195755"/>
    </source>
</evidence>
<dbReference type="KEGG" id="salj:SMD11_4035"/>
<feature type="chain" id="PRO_5038610622" description="Lipoprotein" evidence="2">
    <location>
        <begin position="22"/>
        <end position="159"/>
    </location>
</feature>
<dbReference type="Proteomes" id="UP000195755">
    <property type="component" value="Chromosome"/>
</dbReference>
<sequence>MRSPRTLALPLGAAALAAALAAVLLCGCAEPGGLEISGPAHSPQAAAGDPVLVSEGPGKPPLRRPAALSVSETVRLAGLRWRTWGGPTAVAVGRVEGAWCGPGCQDGPRRAKVTLSGLVRQDRSAYYSRVTVDPDGAPAGRSAQPPAGLRGLRLHVPQR</sequence>
<evidence type="ECO:0000313" key="3">
    <source>
        <dbReference type="EMBL" id="ARZ69648.1"/>
    </source>
</evidence>
<dbReference type="PROSITE" id="PS51257">
    <property type="entry name" value="PROKAR_LIPOPROTEIN"/>
    <property type="match status" value="1"/>
</dbReference>
<evidence type="ECO:0000256" key="2">
    <source>
        <dbReference type="SAM" id="SignalP"/>
    </source>
</evidence>
<organism evidence="3 4">
    <name type="scientific">Streptomyces albireticuli</name>
    <dbReference type="NCBI Taxonomy" id="1940"/>
    <lineage>
        <taxon>Bacteria</taxon>
        <taxon>Bacillati</taxon>
        <taxon>Actinomycetota</taxon>
        <taxon>Actinomycetes</taxon>
        <taxon>Kitasatosporales</taxon>
        <taxon>Streptomycetaceae</taxon>
        <taxon>Streptomyces</taxon>
    </lineage>
</organism>
<feature type="region of interest" description="Disordered" evidence="1">
    <location>
        <begin position="130"/>
        <end position="150"/>
    </location>
</feature>
<evidence type="ECO:0000256" key="1">
    <source>
        <dbReference type="SAM" id="MobiDB-lite"/>
    </source>
</evidence>
<protein>
    <recommendedName>
        <fullName evidence="5">Lipoprotein</fullName>
    </recommendedName>
</protein>
<proteinExistence type="predicted"/>
<dbReference type="OrthoDB" id="4205682at2"/>
<dbReference type="EMBL" id="CP021744">
    <property type="protein sequence ID" value="ARZ69648.1"/>
    <property type="molecule type" value="Genomic_DNA"/>
</dbReference>
<dbReference type="AlphaFoldDB" id="A0A1Z2L5X9"/>
<keyword evidence="2" id="KW-0732">Signal</keyword>
<accession>A0A1Z2L5X9</accession>
<gene>
    <name evidence="3" type="ORF">SMD11_4035</name>
</gene>
<name>A0A1Z2L5X9_9ACTN</name>